<gene>
    <name evidence="2" type="ORF">ACFOEX_08955</name>
</gene>
<dbReference type="EMBL" id="JBHRUV010000043">
    <property type="protein sequence ID" value="MFC3266480.1"/>
    <property type="molecule type" value="Genomic_DNA"/>
</dbReference>
<reference evidence="3" key="1">
    <citation type="journal article" date="2019" name="Int. J. Syst. Evol. Microbiol.">
        <title>The Global Catalogue of Microorganisms (GCM) 10K type strain sequencing project: providing services to taxonomists for standard genome sequencing and annotation.</title>
        <authorList>
            <consortium name="The Broad Institute Genomics Platform"/>
            <consortium name="The Broad Institute Genome Sequencing Center for Infectious Disease"/>
            <person name="Wu L."/>
            <person name="Ma J."/>
        </authorList>
    </citation>
    <scope>NUCLEOTIDE SEQUENCE [LARGE SCALE GENOMIC DNA]</scope>
    <source>
        <strain evidence="3">CCM 7941</strain>
    </source>
</reference>
<keyword evidence="1" id="KW-0812">Transmembrane</keyword>
<evidence type="ECO:0000256" key="1">
    <source>
        <dbReference type="SAM" id="Phobius"/>
    </source>
</evidence>
<comment type="caution">
    <text evidence="2">The sequence shown here is derived from an EMBL/GenBank/DDBJ whole genome shotgun (WGS) entry which is preliminary data.</text>
</comment>
<sequence>MNASDPIRIEEFRAARDAGGFSVSEVSRAEARRQFRFSLALVTTLVAATVLAAAVAPYGVATKGPQVARNDGAAVTVVR</sequence>
<evidence type="ECO:0000313" key="3">
    <source>
        <dbReference type="Proteomes" id="UP001595536"/>
    </source>
</evidence>
<keyword evidence="1" id="KW-0472">Membrane</keyword>
<accession>A0ABV7LFM1</accession>
<protein>
    <submittedName>
        <fullName evidence="2">Uncharacterized protein</fullName>
    </submittedName>
</protein>
<dbReference type="RefSeq" id="WP_376832406.1">
    <property type="nucleotide sequence ID" value="NZ_JBHLWR010000006.1"/>
</dbReference>
<keyword evidence="3" id="KW-1185">Reference proteome</keyword>
<name>A0ABV7LFM1_9HYPH</name>
<organism evidence="2 3">
    <name type="scientific">Camelimonas abortus</name>
    <dbReference type="NCBI Taxonomy" id="1017184"/>
    <lineage>
        <taxon>Bacteria</taxon>
        <taxon>Pseudomonadati</taxon>
        <taxon>Pseudomonadota</taxon>
        <taxon>Alphaproteobacteria</taxon>
        <taxon>Hyphomicrobiales</taxon>
        <taxon>Chelatococcaceae</taxon>
        <taxon>Camelimonas</taxon>
    </lineage>
</organism>
<evidence type="ECO:0000313" key="2">
    <source>
        <dbReference type="EMBL" id="MFC3266480.1"/>
    </source>
</evidence>
<proteinExistence type="predicted"/>
<dbReference type="Proteomes" id="UP001595536">
    <property type="component" value="Unassembled WGS sequence"/>
</dbReference>
<feature type="transmembrane region" description="Helical" evidence="1">
    <location>
        <begin position="37"/>
        <end position="60"/>
    </location>
</feature>
<keyword evidence="1" id="KW-1133">Transmembrane helix</keyword>